<proteinExistence type="predicted"/>
<accession>A0A914IGW2</accession>
<evidence type="ECO:0000313" key="2">
    <source>
        <dbReference type="WBParaSite" id="Gr19_v10_g9775.t1"/>
    </source>
</evidence>
<keyword evidence="1" id="KW-1185">Reference proteome</keyword>
<dbReference type="Proteomes" id="UP000887572">
    <property type="component" value="Unplaced"/>
</dbReference>
<sequence length="144" mass="15896">MMAFNTSEAADDDSNVSSSAAACCWFAGTFAYESDGTFWDHDVEDALQSSHGHWFITGKPPFGVGDVRNKRNQSIAGFTLDLLPDKCPLVAVLDFQRERWDTTGMFVNPADIADLFPCVTLRFSFDKLEANFGRISNGTLPDDI</sequence>
<evidence type="ECO:0000313" key="1">
    <source>
        <dbReference type="Proteomes" id="UP000887572"/>
    </source>
</evidence>
<reference evidence="2" key="1">
    <citation type="submission" date="2022-11" db="UniProtKB">
        <authorList>
            <consortium name="WormBaseParasite"/>
        </authorList>
    </citation>
    <scope>IDENTIFICATION</scope>
</reference>
<dbReference type="AlphaFoldDB" id="A0A914IGW2"/>
<protein>
    <submittedName>
        <fullName evidence="2">Uncharacterized protein</fullName>
    </submittedName>
</protein>
<dbReference type="WBParaSite" id="Gr19_v10_g9775.t1">
    <property type="protein sequence ID" value="Gr19_v10_g9775.t1"/>
    <property type="gene ID" value="Gr19_v10_g9775"/>
</dbReference>
<organism evidence="1 2">
    <name type="scientific">Globodera rostochiensis</name>
    <name type="common">Golden nematode worm</name>
    <name type="synonym">Heterodera rostochiensis</name>
    <dbReference type="NCBI Taxonomy" id="31243"/>
    <lineage>
        <taxon>Eukaryota</taxon>
        <taxon>Metazoa</taxon>
        <taxon>Ecdysozoa</taxon>
        <taxon>Nematoda</taxon>
        <taxon>Chromadorea</taxon>
        <taxon>Rhabditida</taxon>
        <taxon>Tylenchina</taxon>
        <taxon>Tylenchomorpha</taxon>
        <taxon>Tylenchoidea</taxon>
        <taxon>Heteroderidae</taxon>
        <taxon>Heteroderinae</taxon>
        <taxon>Globodera</taxon>
    </lineage>
</organism>
<name>A0A914IGW2_GLORO</name>